<sequence length="130" mass="13831">MDIREQPPLPPPFATQVAWDGAAAVVRVQGELDDSTSPRLRGLLGDLRQKQPAVVVIDLREVSLLASAGLAVLIAVHDQFLPDAKVKVVAPSTTPAMRSVLLTSLDQLLDVHPTVEAALTSDQADQSPPK</sequence>
<dbReference type="STRING" id="1179773.BN6_28590"/>
<dbReference type="eggNOG" id="COG1366">
    <property type="taxonomic scope" value="Bacteria"/>
</dbReference>
<dbReference type="Pfam" id="PF01740">
    <property type="entry name" value="STAS"/>
    <property type="match status" value="1"/>
</dbReference>
<evidence type="ECO:0000313" key="3">
    <source>
        <dbReference type="Proteomes" id="UP000006281"/>
    </source>
</evidence>
<dbReference type="EMBL" id="HE804045">
    <property type="protein sequence ID" value="CCH30168.1"/>
    <property type="molecule type" value="Genomic_DNA"/>
</dbReference>
<name>K0K0T6_SACES</name>
<dbReference type="RefSeq" id="WP_015100280.1">
    <property type="nucleotide sequence ID" value="NC_019673.1"/>
</dbReference>
<evidence type="ECO:0000313" key="2">
    <source>
        <dbReference type="EMBL" id="CCH30168.1"/>
    </source>
</evidence>
<dbReference type="PROSITE" id="PS50801">
    <property type="entry name" value="STAS"/>
    <property type="match status" value="1"/>
</dbReference>
<feature type="domain" description="STAS" evidence="1">
    <location>
        <begin position="25"/>
        <end position="122"/>
    </location>
</feature>
<dbReference type="HOGENOM" id="CLU_115403_3_1_11"/>
<dbReference type="PANTHER" id="PTHR33495">
    <property type="entry name" value="ANTI-SIGMA FACTOR ANTAGONIST TM_1081-RELATED-RELATED"/>
    <property type="match status" value="1"/>
</dbReference>
<dbReference type="OrthoDB" id="3635700at2"/>
<evidence type="ECO:0000259" key="1">
    <source>
        <dbReference type="PROSITE" id="PS50801"/>
    </source>
</evidence>
<dbReference type="PATRIC" id="fig|1179773.3.peg.2858"/>
<proteinExistence type="predicted"/>
<dbReference type="AlphaFoldDB" id="K0K0T6"/>
<dbReference type="KEGG" id="sesp:BN6_28590"/>
<dbReference type="InterPro" id="IPR002645">
    <property type="entry name" value="STAS_dom"/>
</dbReference>
<dbReference type="SUPFAM" id="SSF52091">
    <property type="entry name" value="SpoIIaa-like"/>
    <property type="match status" value="1"/>
</dbReference>
<accession>K0K0T6</accession>
<protein>
    <recommendedName>
        <fullName evidence="1">STAS domain-containing protein</fullName>
    </recommendedName>
</protein>
<dbReference type="CDD" id="cd07043">
    <property type="entry name" value="STAS_anti-anti-sigma_factors"/>
    <property type="match status" value="1"/>
</dbReference>
<dbReference type="Gene3D" id="3.30.750.24">
    <property type="entry name" value="STAS domain"/>
    <property type="match status" value="1"/>
</dbReference>
<dbReference type="Proteomes" id="UP000006281">
    <property type="component" value="Chromosome"/>
</dbReference>
<reference evidence="2 3" key="1">
    <citation type="journal article" date="2012" name="BMC Genomics">
        <title>Complete genome sequence of Saccharothrix espanaensis DSM 44229T and comparison to the other completely sequenced Pseudonocardiaceae.</title>
        <authorList>
            <person name="Strobel T."/>
            <person name="Al-Dilaimi A."/>
            <person name="Blom J."/>
            <person name="Gessner A."/>
            <person name="Kalinowski J."/>
            <person name="Luzhetska M."/>
            <person name="Puhler A."/>
            <person name="Szczepanowski R."/>
            <person name="Bechthold A."/>
            <person name="Ruckert C."/>
        </authorList>
    </citation>
    <scope>NUCLEOTIDE SEQUENCE [LARGE SCALE GENOMIC DNA]</scope>
    <source>
        <strain evidence="3">ATCC 51144 / DSM 44229 / JCM 9112 / NBRC 15066 / NRRL 15764</strain>
    </source>
</reference>
<gene>
    <name evidence="2" type="ordered locus">BN6_28590</name>
</gene>
<dbReference type="GO" id="GO:0043856">
    <property type="term" value="F:anti-sigma factor antagonist activity"/>
    <property type="evidence" value="ECO:0007669"/>
    <property type="project" value="TreeGrafter"/>
</dbReference>
<dbReference type="InterPro" id="IPR036513">
    <property type="entry name" value="STAS_dom_sf"/>
</dbReference>
<keyword evidence="3" id="KW-1185">Reference proteome</keyword>
<organism evidence="2 3">
    <name type="scientific">Saccharothrix espanaensis (strain ATCC 51144 / DSM 44229 / JCM 9112 / NBRC 15066 / NRRL 15764)</name>
    <dbReference type="NCBI Taxonomy" id="1179773"/>
    <lineage>
        <taxon>Bacteria</taxon>
        <taxon>Bacillati</taxon>
        <taxon>Actinomycetota</taxon>
        <taxon>Actinomycetes</taxon>
        <taxon>Pseudonocardiales</taxon>
        <taxon>Pseudonocardiaceae</taxon>
        <taxon>Saccharothrix</taxon>
    </lineage>
</organism>